<evidence type="ECO:0000313" key="2">
    <source>
        <dbReference type="EMBL" id="QPH11297.1"/>
    </source>
</evidence>
<feature type="region of interest" description="Disordered" evidence="1">
    <location>
        <begin position="1"/>
        <end position="35"/>
    </location>
</feature>
<organism evidence="2 3">
    <name type="scientific">Epichloe festucae (strain Fl1)</name>
    <dbReference type="NCBI Taxonomy" id="877507"/>
    <lineage>
        <taxon>Eukaryota</taxon>
        <taxon>Fungi</taxon>
        <taxon>Dikarya</taxon>
        <taxon>Ascomycota</taxon>
        <taxon>Pezizomycotina</taxon>
        <taxon>Sordariomycetes</taxon>
        <taxon>Hypocreomycetidae</taxon>
        <taxon>Hypocreales</taxon>
        <taxon>Clavicipitaceae</taxon>
        <taxon>Epichloe</taxon>
    </lineage>
</organism>
<accession>A0A7U3SMU2</accession>
<dbReference type="EMBL" id="CP031389">
    <property type="protein sequence ID" value="QPH11297.1"/>
    <property type="molecule type" value="Genomic_DNA"/>
</dbReference>
<dbReference type="AlphaFoldDB" id="A0A7U3SMU2"/>
<evidence type="ECO:0000313" key="3">
    <source>
        <dbReference type="Proteomes" id="UP000594364"/>
    </source>
</evidence>
<dbReference type="Proteomes" id="UP000594364">
    <property type="component" value="Chromosome 5"/>
</dbReference>
<name>A0A7U3SMU2_EPIFF</name>
<gene>
    <name evidence="2" type="ORF">C2857_003000</name>
</gene>
<sequence length="68" mass="7665">MASNSTRASQADPEADLDISLTEHDRDSDTTNSTVITSDDLARQVREYEKLVAETYRHGTYYPAYPKP</sequence>
<evidence type="ECO:0000256" key="1">
    <source>
        <dbReference type="SAM" id="MobiDB-lite"/>
    </source>
</evidence>
<proteinExistence type="predicted"/>
<protein>
    <submittedName>
        <fullName evidence="2">Uncharacterized protein</fullName>
    </submittedName>
</protein>
<reference evidence="2 3" key="1">
    <citation type="journal article" date="2018" name="PLoS Genet.">
        <title>Repeat elements organise 3D genome structure and mediate transcription in the filamentous fungus Epichloe festucae.</title>
        <authorList>
            <person name="Winter D.J."/>
            <person name="Ganley A.R.D."/>
            <person name="Young C.A."/>
            <person name="Liachko I."/>
            <person name="Schardl C.L."/>
            <person name="Dupont P.Y."/>
            <person name="Berry D."/>
            <person name="Ram A."/>
            <person name="Scott B."/>
            <person name="Cox M.P."/>
        </authorList>
    </citation>
    <scope>NUCLEOTIDE SEQUENCE [LARGE SCALE GENOMIC DNA]</scope>
    <source>
        <strain evidence="2 3">Fl1</strain>
    </source>
</reference>
<keyword evidence="3" id="KW-1185">Reference proteome</keyword>